<reference evidence="1 2" key="1">
    <citation type="journal article" date="2021" name="Nat. Plants">
        <title>The Taxus genome provides insights into paclitaxel biosynthesis.</title>
        <authorList>
            <person name="Xiong X."/>
            <person name="Gou J."/>
            <person name="Liao Q."/>
            <person name="Li Y."/>
            <person name="Zhou Q."/>
            <person name="Bi G."/>
            <person name="Li C."/>
            <person name="Du R."/>
            <person name="Wang X."/>
            <person name="Sun T."/>
            <person name="Guo L."/>
            <person name="Liang H."/>
            <person name="Lu P."/>
            <person name="Wu Y."/>
            <person name="Zhang Z."/>
            <person name="Ro D.K."/>
            <person name="Shang Y."/>
            <person name="Huang S."/>
            <person name="Yan J."/>
        </authorList>
    </citation>
    <scope>NUCLEOTIDE SEQUENCE [LARGE SCALE GENOMIC DNA]</scope>
    <source>
        <strain evidence="1">Ta-2019</strain>
    </source>
</reference>
<dbReference type="EMBL" id="JAHRHJ020000006">
    <property type="protein sequence ID" value="KAH9312157.1"/>
    <property type="molecule type" value="Genomic_DNA"/>
</dbReference>
<accession>A0AA38L9E0</accession>
<organism evidence="1 2">
    <name type="scientific">Taxus chinensis</name>
    <name type="common">Chinese yew</name>
    <name type="synonym">Taxus wallichiana var. chinensis</name>
    <dbReference type="NCBI Taxonomy" id="29808"/>
    <lineage>
        <taxon>Eukaryota</taxon>
        <taxon>Viridiplantae</taxon>
        <taxon>Streptophyta</taxon>
        <taxon>Embryophyta</taxon>
        <taxon>Tracheophyta</taxon>
        <taxon>Spermatophyta</taxon>
        <taxon>Pinopsida</taxon>
        <taxon>Pinidae</taxon>
        <taxon>Conifers II</taxon>
        <taxon>Cupressales</taxon>
        <taxon>Taxaceae</taxon>
        <taxon>Taxus</taxon>
    </lineage>
</organism>
<keyword evidence="2" id="KW-1185">Reference proteome</keyword>
<name>A0AA38L9E0_TAXCH</name>
<feature type="non-terminal residue" evidence="1">
    <location>
        <position position="87"/>
    </location>
</feature>
<dbReference type="AlphaFoldDB" id="A0AA38L9E0"/>
<proteinExistence type="predicted"/>
<feature type="non-terminal residue" evidence="1">
    <location>
        <position position="1"/>
    </location>
</feature>
<sequence>HLSFEEQKKWVSKMLGYDFEILYKKGKENVVTDALSQKDDSTAVLFCAISILQEDWIDEARSEWRNDPTAQNLIHNLKNDLSMFEKI</sequence>
<dbReference type="Proteomes" id="UP000824469">
    <property type="component" value="Unassembled WGS sequence"/>
</dbReference>
<evidence type="ECO:0000313" key="1">
    <source>
        <dbReference type="EMBL" id="KAH9312157.1"/>
    </source>
</evidence>
<gene>
    <name evidence="1" type="ORF">KI387_027192</name>
</gene>
<protein>
    <submittedName>
        <fullName evidence="1">Uncharacterized protein</fullName>
    </submittedName>
</protein>
<comment type="caution">
    <text evidence="1">The sequence shown here is derived from an EMBL/GenBank/DDBJ whole genome shotgun (WGS) entry which is preliminary data.</text>
</comment>
<evidence type="ECO:0000313" key="2">
    <source>
        <dbReference type="Proteomes" id="UP000824469"/>
    </source>
</evidence>